<evidence type="ECO:0000313" key="5">
    <source>
        <dbReference type="Proteomes" id="UP000095768"/>
    </source>
</evidence>
<dbReference type="Pfam" id="PF13346">
    <property type="entry name" value="ABC2_membrane_5"/>
    <property type="match status" value="1"/>
</dbReference>
<dbReference type="EMBL" id="FMPI01000029">
    <property type="protein sequence ID" value="SCT48091.1"/>
    <property type="molecule type" value="Genomic_DNA"/>
</dbReference>
<feature type="transmembrane region" description="Helical" evidence="1">
    <location>
        <begin position="129"/>
        <end position="147"/>
    </location>
</feature>
<feature type="transmembrane region" description="Helical" evidence="1">
    <location>
        <begin position="195"/>
        <end position="214"/>
    </location>
</feature>
<accession>A0A1D4PUW0</accession>
<evidence type="ECO:0000313" key="2">
    <source>
        <dbReference type="EMBL" id="SCT26662.1"/>
    </source>
</evidence>
<evidence type="ECO:0000313" key="3">
    <source>
        <dbReference type="EMBL" id="SCT48091.1"/>
    </source>
</evidence>
<dbReference type="OrthoDB" id="2407769at2"/>
<keyword evidence="1" id="KW-0472">Membrane</keyword>
<dbReference type="InterPro" id="IPR025699">
    <property type="entry name" value="ABC2_memb-like"/>
</dbReference>
<dbReference type="AlphaFoldDB" id="A0A1D4PUW0"/>
<dbReference type="EMBL" id="FMPG01000011">
    <property type="protein sequence ID" value="SCT26662.1"/>
    <property type="molecule type" value="Genomic_DNA"/>
</dbReference>
<dbReference type="NCBIfam" id="NF047560">
    <property type="entry name" value="PSM_export_PmtB"/>
    <property type="match status" value="1"/>
</dbReference>
<gene>
    <name evidence="2" type="ORF">SAMEA2297795_02105</name>
    <name evidence="3" type="ORF">SAMEA2297796_02487</name>
</gene>
<evidence type="ECO:0000313" key="4">
    <source>
        <dbReference type="Proteomes" id="UP000095412"/>
    </source>
</evidence>
<name>A0A1D4PUW0_9STAP</name>
<organism evidence="2 5">
    <name type="scientific">Staphylococcus caeli</name>
    <dbReference type="NCBI Taxonomy" id="2201815"/>
    <lineage>
        <taxon>Bacteria</taxon>
        <taxon>Bacillati</taxon>
        <taxon>Bacillota</taxon>
        <taxon>Bacilli</taxon>
        <taxon>Bacillales</taxon>
        <taxon>Staphylococcaceae</taxon>
        <taxon>Staphylococcus</taxon>
    </lineage>
</organism>
<reference evidence="3 4" key="2">
    <citation type="submission" date="2016-09" db="EMBL/GenBank/DDBJ databases">
        <authorList>
            <consortium name="Pathogen Informatics"/>
            <person name="Sun Q."/>
            <person name="Inoue M."/>
        </authorList>
    </citation>
    <scope>NUCLEOTIDE SEQUENCE [LARGE SCALE GENOMIC DNA]</scope>
    <source>
        <strain evidence="3 4">82C</strain>
    </source>
</reference>
<feature type="transmembrane region" description="Helical" evidence="1">
    <location>
        <begin position="37"/>
        <end position="56"/>
    </location>
</feature>
<keyword evidence="1" id="KW-1133">Transmembrane helix</keyword>
<dbReference type="RefSeq" id="WP_069996607.1">
    <property type="nucleotide sequence ID" value="NZ_FMPG01000011.1"/>
</dbReference>
<protein>
    <submittedName>
        <fullName evidence="2">Membrane protein</fullName>
    </submittedName>
</protein>
<dbReference type="Proteomes" id="UP000095768">
    <property type="component" value="Unassembled WGS sequence"/>
</dbReference>
<keyword evidence="1" id="KW-0812">Transmembrane</keyword>
<reference evidence="2 5" key="1">
    <citation type="submission" date="2016-09" db="EMBL/GenBank/DDBJ databases">
        <authorList>
            <consortium name="Pathogen Informatics"/>
        </authorList>
    </citation>
    <scope>NUCLEOTIDE SEQUENCE [LARGE SCALE GENOMIC DNA]</scope>
    <source>
        <strain evidence="2 5">82B</strain>
    </source>
</reference>
<feature type="transmembrane region" description="Helical" evidence="1">
    <location>
        <begin position="12"/>
        <end position="31"/>
    </location>
</feature>
<proteinExistence type="predicted"/>
<sequence length="222" mass="25455">MKHLLIRNIKLRKWTIIIYSLLLLISPLQLIIENNSIYTKVIYSTVAMLLLFVSVLDSGHVFRLNAKLGHPMAYDFFGSLPVSKRDMLNANYVTMIIFTLVGAAILSLFNIPNSNVAASEVKFNLTLPYSYIAINFFAIPIAFKRYVEQKTDYISYLMYLLVMLIIIPIVAVLLALAAVSIFKVQITILDYVEPAFNYGFLALSIVFLVMNYWIQYKKLFKK</sequence>
<feature type="transmembrane region" description="Helical" evidence="1">
    <location>
        <begin position="159"/>
        <end position="183"/>
    </location>
</feature>
<feature type="transmembrane region" description="Helical" evidence="1">
    <location>
        <begin position="90"/>
        <end position="109"/>
    </location>
</feature>
<keyword evidence="4" id="KW-1185">Reference proteome</keyword>
<dbReference type="Proteomes" id="UP000095412">
    <property type="component" value="Unassembled WGS sequence"/>
</dbReference>
<evidence type="ECO:0000256" key="1">
    <source>
        <dbReference type="SAM" id="Phobius"/>
    </source>
</evidence>